<evidence type="ECO:0000259" key="15">
    <source>
        <dbReference type="PROSITE" id="PS50261"/>
    </source>
</evidence>
<comment type="subcellular location">
    <subcellularLocation>
        <location evidence="1">Cell membrane</location>
        <topology evidence="1">Multi-pass membrane protein</topology>
    </subcellularLocation>
</comment>
<keyword evidence="6 13" id="KW-1133">Transmembrane helix</keyword>
<feature type="transmembrane region" description="Helical" evidence="13">
    <location>
        <begin position="104"/>
        <end position="123"/>
    </location>
</feature>
<feature type="transmembrane region" description="Helical" evidence="13">
    <location>
        <begin position="264"/>
        <end position="290"/>
    </location>
</feature>
<dbReference type="AlphaFoldDB" id="A0AA88YD07"/>
<keyword evidence="5" id="KW-0732">Signal</keyword>
<comment type="caution">
    <text evidence="16">The sequence shown here is derived from an EMBL/GenBank/DDBJ whole genome shotgun (WGS) entry which is preliminary data.</text>
</comment>
<keyword evidence="11" id="KW-0325">Glycoprotein</keyword>
<reference evidence="16" key="1">
    <citation type="submission" date="2019-08" db="EMBL/GenBank/DDBJ databases">
        <title>The improved chromosome-level genome for the pearl oyster Pinctada fucata martensii using PacBio sequencing and Hi-C.</title>
        <authorList>
            <person name="Zheng Z."/>
        </authorList>
    </citation>
    <scope>NUCLEOTIDE SEQUENCE</scope>
    <source>
        <strain evidence="16">ZZ-2019</strain>
        <tissue evidence="16">Adductor muscle</tissue>
    </source>
</reference>
<dbReference type="InterPro" id="IPR017983">
    <property type="entry name" value="GPCR_2_secretin-like_CS"/>
</dbReference>
<dbReference type="InterPro" id="IPR036445">
    <property type="entry name" value="GPCR_2_extracell_dom_sf"/>
</dbReference>
<dbReference type="GO" id="GO:0004948">
    <property type="term" value="F:calcitonin receptor activity"/>
    <property type="evidence" value="ECO:0007669"/>
    <property type="project" value="InterPro"/>
</dbReference>
<protein>
    <submittedName>
        <fullName evidence="16">Uncharacterized protein</fullName>
    </submittedName>
</protein>
<organism evidence="16 17">
    <name type="scientific">Pinctada imbricata</name>
    <name type="common">Atlantic pearl-oyster</name>
    <name type="synonym">Pinctada martensii</name>
    <dbReference type="NCBI Taxonomy" id="66713"/>
    <lineage>
        <taxon>Eukaryota</taxon>
        <taxon>Metazoa</taxon>
        <taxon>Spiralia</taxon>
        <taxon>Lophotrochozoa</taxon>
        <taxon>Mollusca</taxon>
        <taxon>Bivalvia</taxon>
        <taxon>Autobranchia</taxon>
        <taxon>Pteriomorphia</taxon>
        <taxon>Pterioida</taxon>
        <taxon>Pterioidea</taxon>
        <taxon>Pteriidae</taxon>
        <taxon>Pinctada</taxon>
    </lineage>
</organism>
<dbReference type="PROSITE" id="PS50227">
    <property type="entry name" value="G_PROTEIN_RECEP_F2_3"/>
    <property type="match status" value="1"/>
</dbReference>
<dbReference type="PRINTS" id="PR01350">
    <property type="entry name" value="CTRFAMILY"/>
</dbReference>
<gene>
    <name evidence="16" type="ORF">FSP39_011556</name>
</gene>
<dbReference type="GO" id="GO:0007166">
    <property type="term" value="P:cell surface receptor signaling pathway"/>
    <property type="evidence" value="ECO:0007669"/>
    <property type="project" value="InterPro"/>
</dbReference>
<dbReference type="InterPro" id="IPR050332">
    <property type="entry name" value="GPCR_2"/>
</dbReference>
<evidence type="ECO:0000256" key="3">
    <source>
        <dbReference type="ARBA" id="ARBA00022475"/>
    </source>
</evidence>
<keyword evidence="3" id="KW-1003">Cell membrane</keyword>
<dbReference type="Gene3D" id="4.10.1240.10">
    <property type="entry name" value="GPCR, family 2, extracellular hormone receptor domain"/>
    <property type="match status" value="1"/>
</dbReference>
<dbReference type="InterPro" id="IPR001879">
    <property type="entry name" value="GPCR_2_extracellular_dom"/>
</dbReference>
<keyword evidence="17" id="KW-1185">Reference proteome</keyword>
<evidence type="ECO:0000256" key="12">
    <source>
        <dbReference type="ARBA" id="ARBA00023224"/>
    </source>
</evidence>
<evidence type="ECO:0000256" key="7">
    <source>
        <dbReference type="ARBA" id="ARBA00023040"/>
    </source>
</evidence>
<evidence type="ECO:0000256" key="8">
    <source>
        <dbReference type="ARBA" id="ARBA00023136"/>
    </source>
</evidence>
<evidence type="ECO:0000256" key="1">
    <source>
        <dbReference type="ARBA" id="ARBA00004651"/>
    </source>
</evidence>
<keyword evidence="7" id="KW-0297">G-protein coupled receptor</keyword>
<feature type="domain" description="G-protein coupled receptors family 2 profile 1" evidence="14">
    <location>
        <begin position="10"/>
        <end position="79"/>
    </location>
</feature>
<feature type="transmembrane region" description="Helical" evidence="13">
    <location>
        <begin position="135"/>
        <end position="151"/>
    </location>
</feature>
<dbReference type="InterPro" id="IPR000832">
    <property type="entry name" value="GPCR_2_secretin-like"/>
</dbReference>
<dbReference type="GO" id="GO:0007188">
    <property type="term" value="P:adenylate cyclase-modulating G protein-coupled receptor signaling pathway"/>
    <property type="evidence" value="ECO:0007669"/>
    <property type="project" value="TreeGrafter"/>
</dbReference>
<dbReference type="PANTHER" id="PTHR45620">
    <property type="entry name" value="PDF RECEPTOR-LIKE PROTEIN-RELATED"/>
    <property type="match status" value="1"/>
</dbReference>
<dbReference type="PROSITE" id="PS00649">
    <property type="entry name" value="G_PROTEIN_RECEP_F2_1"/>
    <property type="match status" value="1"/>
</dbReference>
<evidence type="ECO:0000256" key="2">
    <source>
        <dbReference type="ARBA" id="ARBA00005314"/>
    </source>
</evidence>
<feature type="transmembrane region" description="Helical" evidence="13">
    <location>
        <begin position="310"/>
        <end position="327"/>
    </location>
</feature>
<evidence type="ECO:0000256" key="6">
    <source>
        <dbReference type="ARBA" id="ARBA00022989"/>
    </source>
</evidence>
<feature type="domain" description="G-protein coupled receptors family 2 profile 2" evidence="15">
    <location>
        <begin position="98"/>
        <end position="369"/>
    </location>
</feature>
<dbReference type="Proteomes" id="UP001186944">
    <property type="component" value="Unassembled WGS sequence"/>
</dbReference>
<comment type="similarity">
    <text evidence="2">Belongs to the G-protein coupled receptor 2 family.</text>
</comment>
<evidence type="ECO:0000256" key="9">
    <source>
        <dbReference type="ARBA" id="ARBA00023157"/>
    </source>
</evidence>
<proteinExistence type="inferred from homology"/>
<keyword evidence="10" id="KW-0675">Receptor</keyword>
<dbReference type="Gene3D" id="1.20.1070.10">
    <property type="entry name" value="Rhodopsin 7-helix transmembrane proteins"/>
    <property type="match status" value="1"/>
</dbReference>
<dbReference type="Pfam" id="PF02793">
    <property type="entry name" value="HRM"/>
    <property type="match status" value="1"/>
</dbReference>
<evidence type="ECO:0000259" key="14">
    <source>
        <dbReference type="PROSITE" id="PS50227"/>
    </source>
</evidence>
<dbReference type="PANTHER" id="PTHR45620:SF1">
    <property type="entry name" value="G-PROTEIN COUPLED RECEPTORS FAMILY 2 PROFILE 2 DOMAIN-CONTAINING PROTEIN"/>
    <property type="match status" value="1"/>
</dbReference>
<keyword evidence="12" id="KW-0807">Transducer</keyword>
<feature type="transmembrane region" description="Helical" evidence="13">
    <location>
        <begin position="347"/>
        <end position="368"/>
    </location>
</feature>
<evidence type="ECO:0000256" key="5">
    <source>
        <dbReference type="ARBA" id="ARBA00022729"/>
    </source>
</evidence>
<evidence type="ECO:0000256" key="10">
    <source>
        <dbReference type="ARBA" id="ARBA00023170"/>
    </source>
</evidence>
<keyword evidence="8 13" id="KW-0472">Membrane</keyword>
<keyword evidence="9" id="KW-1015">Disulfide bond</keyword>
<dbReference type="PROSITE" id="PS50261">
    <property type="entry name" value="G_PROTEIN_RECEP_F2_4"/>
    <property type="match status" value="1"/>
</dbReference>
<name>A0AA88YD07_PINIB</name>
<sequence length="489" mass="56654">MSSLFLLVIGSYCKKIWDGALCWEHTKAGTMATQPCPGYLAHVTTSYKATKLCTENGTWWVNPITDHHWTNFTACINSATLPSPPSVPSMIIKHFESVRLMYNIGYGMSLVSLIFAACIMLYFKKLHCPRNTIHLNLFLSFILRAAISFVKENLLVEYVGFPIDVYYDVNKRLHFRSDILHWECKLFFTLLNYIIAANYTWILVEALYLQMLISVSVFTEKSRVKLYILFGWAFPLLSIIPWVIVRSILYNEYCWNISYENKYIIHIIYGPITVSIVVQVLIFINIVRILFTKLNASPCPETKKFRYRRLAKSTLILIPLFGVYYIIFAVKDFNLIDENSSLFVGLWWAEFFFNSFQGFLLSLLFCYFNTEVQTEFKKAWYRHTLQRGGSTKTMKSTFYSRSQRYHSAQNGDVSGVEENEFTGNNSCIHDELAPRTSTTYTTSLCSESVKEQFAEIDSEINETIPCLNNNRNEMELKSNMSETKIDDVT</sequence>
<dbReference type="GO" id="GO:0017046">
    <property type="term" value="F:peptide hormone binding"/>
    <property type="evidence" value="ECO:0007669"/>
    <property type="project" value="TreeGrafter"/>
</dbReference>
<dbReference type="Pfam" id="PF00002">
    <property type="entry name" value="7tm_2"/>
    <property type="match status" value="1"/>
</dbReference>
<feature type="transmembrane region" description="Helical" evidence="13">
    <location>
        <begin position="226"/>
        <end position="244"/>
    </location>
</feature>
<evidence type="ECO:0000256" key="13">
    <source>
        <dbReference type="SAM" id="Phobius"/>
    </source>
</evidence>
<evidence type="ECO:0000256" key="4">
    <source>
        <dbReference type="ARBA" id="ARBA00022692"/>
    </source>
</evidence>
<dbReference type="InterPro" id="IPR003287">
    <property type="entry name" value="GPCR_2_calcitonin_rcpt_fam"/>
</dbReference>
<dbReference type="InterPro" id="IPR017981">
    <property type="entry name" value="GPCR_2-like_7TM"/>
</dbReference>
<evidence type="ECO:0000256" key="11">
    <source>
        <dbReference type="ARBA" id="ARBA00023180"/>
    </source>
</evidence>
<dbReference type="SUPFAM" id="SSF81321">
    <property type="entry name" value="Family A G protein-coupled receptor-like"/>
    <property type="match status" value="1"/>
</dbReference>
<dbReference type="EMBL" id="VSWD01000005">
    <property type="protein sequence ID" value="KAK3102463.1"/>
    <property type="molecule type" value="Genomic_DNA"/>
</dbReference>
<dbReference type="PRINTS" id="PR00249">
    <property type="entry name" value="GPCRSECRETIN"/>
</dbReference>
<dbReference type="SUPFAM" id="SSF111418">
    <property type="entry name" value="Hormone receptor domain"/>
    <property type="match status" value="1"/>
</dbReference>
<dbReference type="PROSITE" id="PS00650">
    <property type="entry name" value="G_PROTEIN_RECEP_F2_2"/>
    <property type="match status" value="1"/>
</dbReference>
<keyword evidence="4 13" id="KW-0812">Transmembrane</keyword>
<dbReference type="SMART" id="SM00008">
    <property type="entry name" value="HormR"/>
    <property type="match status" value="1"/>
</dbReference>
<dbReference type="GO" id="GO:0005886">
    <property type="term" value="C:plasma membrane"/>
    <property type="evidence" value="ECO:0007669"/>
    <property type="project" value="UniProtKB-SubCell"/>
</dbReference>
<evidence type="ECO:0000313" key="16">
    <source>
        <dbReference type="EMBL" id="KAK3102463.1"/>
    </source>
</evidence>
<evidence type="ECO:0000313" key="17">
    <source>
        <dbReference type="Proteomes" id="UP001186944"/>
    </source>
</evidence>
<accession>A0AA88YD07</accession>